<keyword evidence="5 17" id="KW-0479">Metal-binding</keyword>
<accession>W5NIU6</accession>
<feature type="compositionally biased region" description="Basic and acidic residues" evidence="18">
    <location>
        <begin position="626"/>
        <end position="643"/>
    </location>
</feature>
<dbReference type="EC" id="3.1.-.-" evidence="17"/>
<feature type="region of interest" description="Disordered" evidence="18">
    <location>
        <begin position="379"/>
        <end position="473"/>
    </location>
</feature>
<dbReference type="InterPro" id="IPR037315">
    <property type="entry name" value="EXO1_H3TH"/>
</dbReference>
<dbReference type="InterPro" id="IPR044752">
    <property type="entry name" value="PIN-like_EXO1"/>
</dbReference>
<dbReference type="STRING" id="7918.ENSLOCP00000020555"/>
<comment type="function">
    <text evidence="17">5'-&gt;3' double-stranded DNA exonuclease which may also possess a cryptic 3'-&gt;5' double-stranded DNA exonuclease activity. Functions in DNA mismatch repair.</text>
</comment>
<feature type="region of interest" description="Disordered" evidence="18">
    <location>
        <begin position="606"/>
        <end position="797"/>
    </location>
</feature>
<dbReference type="Proteomes" id="UP000018468">
    <property type="component" value="Linkage group LG16"/>
</dbReference>
<feature type="compositionally biased region" description="Polar residues" evidence="18">
    <location>
        <begin position="379"/>
        <end position="398"/>
    </location>
</feature>
<feature type="domain" description="XPG-I" evidence="19">
    <location>
        <begin position="138"/>
        <end position="208"/>
    </location>
</feature>
<dbReference type="GeneTree" id="ENSGT00510000047676"/>
<feature type="domain" description="XPG N-terminal" evidence="20">
    <location>
        <begin position="1"/>
        <end position="99"/>
    </location>
</feature>
<dbReference type="EMBL" id="AHAT01001732">
    <property type="status" value="NOT_ANNOTATED_CDS"/>
    <property type="molecule type" value="Genomic_DNA"/>
</dbReference>
<comment type="subcellular location">
    <subcellularLocation>
        <location evidence="1 17">Nucleus</location>
    </subcellularLocation>
</comment>
<dbReference type="InterPro" id="IPR029060">
    <property type="entry name" value="PIN-like_dom_sf"/>
</dbReference>
<dbReference type="SMART" id="SM00484">
    <property type="entry name" value="XPGI"/>
    <property type="match status" value="1"/>
</dbReference>
<dbReference type="SMART" id="SM00279">
    <property type="entry name" value="HhH2"/>
    <property type="match status" value="1"/>
</dbReference>
<reference evidence="22" key="1">
    <citation type="submission" date="2011-12" db="EMBL/GenBank/DDBJ databases">
        <title>The Draft Genome of Lepisosteus oculatus.</title>
        <authorList>
            <consortium name="The Broad Institute Genome Assembly &amp; Analysis Group"/>
            <consortium name="Computational R&amp;D Group"/>
            <consortium name="and Sequencing Platform"/>
            <person name="Di Palma F."/>
            <person name="Alfoldi J."/>
            <person name="Johnson J."/>
            <person name="Berlin A."/>
            <person name="Gnerre S."/>
            <person name="Jaffe D."/>
            <person name="MacCallum I."/>
            <person name="Young S."/>
            <person name="Walker B.J."/>
            <person name="Lander E.S."/>
            <person name="Lindblad-Toh K."/>
        </authorList>
    </citation>
    <scope>NUCLEOTIDE SEQUENCE [LARGE SCALE GENOMIC DNA]</scope>
</reference>
<dbReference type="InterPro" id="IPR006084">
    <property type="entry name" value="XPG/Rad2"/>
</dbReference>
<dbReference type="HOGENOM" id="CLU_009851_0_0_1"/>
<evidence type="ECO:0000256" key="3">
    <source>
        <dbReference type="ARBA" id="ARBA00020324"/>
    </source>
</evidence>
<organism evidence="21 22">
    <name type="scientific">Lepisosteus oculatus</name>
    <name type="common">Spotted gar</name>
    <dbReference type="NCBI Taxonomy" id="7918"/>
    <lineage>
        <taxon>Eukaryota</taxon>
        <taxon>Metazoa</taxon>
        <taxon>Chordata</taxon>
        <taxon>Craniata</taxon>
        <taxon>Vertebrata</taxon>
        <taxon>Euteleostomi</taxon>
        <taxon>Actinopterygii</taxon>
        <taxon>Neopterygii</taxon>
        <taxon>Holostei</taxon>
        <taxon>Semionotiformes</taxon>
        <taxon>Lepisosteidae</taxon>
        <taxon>Lepisosteus</taxon>
    </lineage>
</organism>
<evidence type="ECO:0000313" key="21">
    <source>
        <dbReference type="Ensembl" id="ENSLOCP00000020555.1"/>
    </source>
</evidence>
<protein>
    <recommendedName>
        <fullName evidence="3 17">Exonuclease 1</fullName>
        <ecNumber evidence="17">3.1.-.-</ecNumber>
    </recommendedName>
</protein>
<evidence type="ECO:0000256" key="18">
    <source>
        <dbReference type="SAM" id="MobiDB-lite"/>
    </source>
</evidence>
<keyword evidence="22" id="KW-1185">Reference proteome</keyword>
<dbReference type="CDD" id="cd09908">
    <property type="entry name" value="H3TH_EXO1"/>
    <property type="match status" value="1"/>
</dbReference>
<keyword evidence="13 17" id="KW-0238">DNA-binding</keyword>
<evidence type="ECO:0000256" key="6">
    <source>
        <dbReference type="ARBA" id="ARBA00022759"/>
    </source>
</evidence>
<keyword evidence="14 17" id="KW-0234">DNA repair</keyword>
<reference evidence="21" key="2">
    <citation type="submission" date="2025-08" db="UniProtKB">
        <authorList>
            <consortium name="Ensembl"/>
        </authorList>
    </citation>
    <scope>IDENTIFICATION</scope>
</reference>
<dbReference type="GO" id="GO:0005634">
    <property type="term" value="C:nucleus"/>
    <property type="evidence" value="ECO:0000318"/>
    <property type="project" value="GO_Central"/>
</dbReference>
<dbReference type="Gene3D" id="3.40.50.1010">
    <property type="entry name" value="5'-nuclease"/>
    <property type="match status" value="1"/>
</dbReference>
<keyword evidence="8 17" id="KW-0228">DNA excision</keyword>
<dbReference type="FunFam" id="1.10.150.20:FF:000011">
    <property type="entry name" value="exonuclease 1"/>
    <property type="match status" value="1"/>
</dbReference>
<dbReference type="InterPro" id="IPR008918">
    <property type="entry name" value="HhH2"/>
</dbReference>
<dbReference type="SMART" id="SM00485">
    <property type="entry name" value="XPGN"/>
    <property type="match status" value="1"/>
</dbReference>
<dbReference type="GO" id="GO:0046872">
    <property type="term" value="F:metal ion binding"/>
    <property type="evidence" value="ECO:0007669"/>
    <property type="project" value="UniProtKB-UniRule"/>
</dbReference>
<evidence type="ECO:0000256" key="7">
    <source>
        <dbReference type="ARBA" id="ARBA00022763"/>
    </source>
</evidence>
<dbReference type="Ensembl" id="ENSLOCT00000020590.1">
    <property type="protein sequence ID" value="ENSLOCP00000020555.1"/>
    <property type="gene ID" value="ENSLOCG00000016639.1"/>
</dbReference>
<dbReference type="GO" id="GO:0003677">
    <property type="term" value="F:DNA binding"/>
    <property type="evidence" value="ECO:0007669"/>
    <property type="project" value="UniProtKB-UniRule"/>
</dbReference>
<dbReference type="InterPro" id="IPR006086">
    <property type="entry name" value="XPG-I_dom"/>
</dbReference>
<dbReference type="PRINTS" id="PR00853">
    <property type="entry name" value="XPGRADSUPER"/>
</dbReference>
<dbReference type="InParanoid" id="W5NIU6"/>
<dbReference type="GO" id="GO:0017108">
    <property type="term" value="F:5'-flap endonuclease activity"/>
    <property type="evidence" value="ECO:0000318"/>
    <property type="project" value="GO_Central"/>
</dbReference>
<dbReference type="OMA" id="QDFTETK"/>
<proteinExistence type="inferred from homology"/>
<dbReference type="AlphaFoldDB" id="W5NIU6"/>
<evidence type="ECO:0000259" key="20">
    <source>
        <dbReference type="SMART" id="SM00485"/>
    </source>
</evidence>
<evidence type="ECO:0000256" key="10">
    <source>
        <dbReference type="ARBA" id="ARBA00022839"/>
    </source>
</evidence>
<sequence>MGISGLLQFIKEASEPVNVKKYKGQTAAVDTYCWLHKGAFSCAEKLAKGEPTDQYVTYCMKLVDMLLTHGIKPILVFDGRNLPSKKDVEKARRERREANLRQGRQLLREGKVSEARDCFTRCVDITPAMAHDVIKAARGRGVDCVVAPYEADAQLAYLNKRGIAQVVITEDSDLLAFGCTKVLLKMDRFGNGLEIAQSCLGKCKSLGDVFTEEKFRYMCILSGCDYLASIHGIGLGKACKLLKMANNPDITKVIKKMGQYLNMSVTVSDEYIEGFIKANNTFLYQLVFDPLSRRLVPLNPYPEEINPQSLSYAGPNMGDQAALQIALGNVDVNSMKKIDDYNPDITQPVKPRSRSWTDARVQQAPCELSIWSREYNPAGNTRLLSQPSEPRSPETLSTRGKEKVISTQPLKLPTRQAQVKRPRAESSMSEEVLLGQYSCSDTKKPRREAGTPPAGSSMGAGERASGPASQHRARNRFATVLQRRNQEEGPAEEQGLCSRFFCTTSSSVEPEAKQESPVKSHEPVPEVLYVSGQHSETSDVLTSTDTEFQGKGSSRAAGETTPLGCQSPCTSSRGSGVFGWSGSLGEKPKNLTSGGLVALQQFQRMKESFSWSAPRRKPSALSGSLPDKENRPGLENGEPRDSGESAYFSQTSRTSRRESITSQTRLRDNQDSETGSQESDSSDGVNRSPVKDKNTCTLIKAKVSGLSRASAGGRGAAGKLRARAPARASGLRKRGSTNDENRPGLQATISDMWKNFGFRAEKDRRRPCRKGEPMSPVKDNVQSPAPESGQDIYAVQT</sequence>
<keyword evidence="10 17" id="KW-0269">Exonuclease</keyword>
<dbReference type="FunCoup" id="W5NIU6">
    <property type="interactions" value="736"/>
</dbReference>
<dbReference type="Pfam" id="PF00752">
    <property type="entry name" value="XPG_N"/>
    <property type="match status" value="1"/>
</dbReference>
<dbReference type="SUPFAM" id="SSF47807">
    <property type="entry name" value="5' to 3' exonuclease, C-terminal subdomain"/>
    <property type="match status" value="1"/>
</dbReference>
<feature type="compositionally biased region" description="Basic residues" evidence="18">
    <location>
        <begin position="720"/>
        <end position="735"/>
    </location>
</feature>
<evidence type="ECO:0000313" key="22">
    <source>
        <dbReference type="Proteomes" id="UP000018468"/>
    </source>
</evidence>
<evidence type="ECO:0000256" key="9">
    <source>
        <dbReference type="ARBA" id="ARBA00022801"/>
    </source>
</evidence>
<dbReference type="InterPro" id="IPR036279">
    <property type="entry name" value="5-3_exonuclease_C_sf"/>
</dbReference>
<comment type="cofactor">
    <cofactor evidence="17">
        <name>Mg(2+)</name>
        <dbReference type="ChEBI" id="CHEBI:18420"/>
    </cofactor>
    <text evidence="17">Binds 2 magnesium ions per subunit. They probably participate in the reaction catalyzed by the enzyme. May bind an additional third magnesium ion after substrate binding.</text>
</comment>
<evidence type="ECO:0000256" key="1">
    <source>
        <dbReference type="ARBA" id="ARBA00004123"/>
    </source>
</evidence>
<feature type="compositionally biased region" description="Basic and acidic residues" evidence="18">
    <location>
        <begin position="655"/>
        <end position="670"/>
    </location>
</feature>
<evidence type="ECO:0000256" key="2">
    <source>
        <dbReference type="ARBA" id="ARBA00010563"/>
    </source>
</evidence>
<evidence type="ECO:0000256" key="5">
    <source>
        <dbReference type="ARBA" id="ARBA00022723"/>
    </source>
</evidence>
<evidence type="ECO:0000256" key="16">
    <source>
        <dbReference type="ARBA" id="ARBA00055562"/>
    </source>
</evidence>
<evidence type="ECO:0000256" key="12">
    <source>
        <dbReference type="ARBA" id="ARBA00022881"/>
    </source>
</evidence>
<comment type="similarity">
    <text evidence="2 17">Belongs to the XPG/RAD2 endonuclease family. EXO1 subfamily.</text>
</comment>
<dbReference type="Pfam" id="PF00867">
    <property type="entry name" value="XPG_I"/>
    <property type="match status" value="1"/>
</dbReference>
<dbReference type="eggNOG" id="KOG2518">
    <property type="taxonomic scope" value="Eukaryota"/>
</dbReference>
<keyword evidence="7 17" id="KW-0227">DNA damage</keyword>
<dbReference type="PANTHER" id="PTHR11081:SF8">
    <property type="entry name" value="EXONUCLEASE 1"/>
    <property type="match status" value="1"/>
</dbReference>
<keyword evidence="11 17" id="KW-0460">Magnesium</keyword>
<evidence type="ECO:0000256" key="15">
    <source>
        <dbReference type="ARBA" id="ARBA00023242"/>
    </source>
</evidence>
<reference evidence="21" key="3">
    <citation type="submission" date="2025-09" db="UniProtKB">
        <authorList>
            <consortium name="Ensembl"/>
        </authorList>
    </citation>
    <scope>IDENTIFICATION</scope>
</reference>
<keyword evidence="4 17" id="KW-0540">Nuclease</keyword>
<feature type="compositionally biased region" description="Polar residues" evidence="18">
    <location>
        <begin position="563"/>
        <end position="574"/>
    </location>
</feature>
<dbReference type="Bgee" id="ENSLOCG00000016639">
    <property type="expression patterns" value="Expressed in embryo and 9 other cell types or tissues"/>
</dbReference>
<dbReference type="InterPro" id="IPR019974">
    <property type="entry name" value="XPG_CS"/>
</dbReference>
<feature type="compositionally biased region" description="Polar residues" evidence="18">
    <location>
        <begin position="672"/>
        <end position="685"/>
    </location>
</feature>
<keyword evidence="12 17" id="KW-0267">Excision nuclease</keyword>
<feature type="compositionally biased region" description="Basic and acidic residues" evidence="18">
    <location>
        <begin position="759"/>
        <end position="772"/>
    </location>
</feature>
<feature type="compositionally biased region" description="Low complexity" evidence="18">
    <location>
        <begin position="704"/>
        <end position="719"/>
    </location>
</feature>
<dbReference type="FunFam" id="3.40.50.1010:FF:000096">
    <property type="entry name" value="Exonuclease 1"/>
    <property type="match status" value="1"/>
</dbReference>
<dbReference type="PANTHER" id="PTHR11081">
    <property type="entry name" value="FLAP ENDONUCLEASE FAMILY MEMBER"/>
    <property type="match status" value="1"/>
</dbReference>
<feature type="region of interest" description="Disordered" evidence="18">
    <location>
        <begin position="533"/>
        <end position="591"/>
    </location>
</feature>
<dbReference type="PROSITE" id="PS00841">
    <property type="entry name" value="XPG_1"/>
    <property type="match status" value="1"/>
</dbReference>
<keyword evidence="9 17" id="KW-0378">Hydrolase</keyword>
<keyword evidence="15 17" id="KW-0539">Nucleus</keyword>
<evidence type="ECO:0000256" key="4">
    <source>
        <dbReference type="ARBA" id="ARBA00022722"/>
    </source>
</evidence>
<dbReference type="SUPFAM" id="SSF88723">
    <property type="entry name" value="PIN domain-like"/>
    <property type="match status" value="1"/>
</dbReference>
<evidence type="ECO:0000256" key="11">
    <source>
        <dbReference type="ARBA" id="ARBA00022842"/>
    </source>
</evidence>
<evidence type="ECO:0000256" key="14">
    <source>
        <dbReference type="ARBA" id="ARBA00023204"/>
    </source>
</evidence>
<evidence type="ECO:0000256" key="17">
    <source>
        <dbReference type="RuleBase" id="RU910737"/>
    </source>
</evidence>
<keyword evidence="6" id="KW-0255">Endonuclease</keyword>
<name>W5NIU6_LEPOC</name>
<dbReference type="GO" id="GO:0006310">
    <property type="term" value="P:DNA recombination"/>
    <property type="evidence" value="ECO:0000318"/>
    <property type="project" value="GO_Central"/>
</dbReference>
<dbReference type="CDD" id="cd09857">
    <property type="entry name" value="PIN_EXO1"/>
    <property type="match status" value="1"/>
</dbReference>
<dbReference type="GO" id="GO:0006298">
    <property type="term" value="P:mismatch repair"/>
    <property type="evidence" value="ECO:0000318"/>
    <property type="project" value="GO_Central"/>
</dbReference>
<feature type="compositionally biased region" description="Polar residues" evidence="18">
    <location>
        <begin position="533"/>
        <end position="547"/>
    </location>
</feature>
<evidence type="ECO:0000259" key="19">
    <source>
        <dbReference type="SMART" id="SM00484"/>
    </source>
</evidence>
<dbReference type="EMBL" id="AHAT01001734">
    <property type="status" value="NOT_ANNOTATED_CDS"/>
    <property type="molecule type" value="Genomic_DNA"/>
</dbReference>
<dbReference type="EMBL" id="AHAT01001733">
    <property type="status" value="NOT_ANNOTATED_CDS"/>
    <property type="molecule type" value="Genomic_DNA"/>
</dbReference>
<dbReference type="PROSITE" id="PS00842">
    <property type="entry name" value="XPG_2"/>
    <property type="match status" value="1"/>
</dbReference>
<dbReference type="GO" id="GO:0035312">
    <property type="term" value="F:5'-3' DNA exonuclease activity"/>
    <property type="evidence" value="ECO:0000318"/>
    <property type="project" value="GO_Central"/>
</dbReference>
<comment type="function">
    <text evidence="16">5'-&gt;3' double-stranded DNA exonuclease which may also contain a cryptic 3'-&gt;5' double-stranded DNA exonuclease activity. Also exhibits endonuclease activity against 5'-overhanging flap structures similar to those generated by displacement synthesis when DNA polymerase encounters the 5'-end of a downstream Okazaki fragment. Required for DNA mismatch repair (MMR).</text>
</comment>
<dbReference type="Gene3D" id="1.10.150.20">
    <property type="entry name" value="5' to 3' exonuclease, C-terminal subdomain"/>
    <property type="match status" value="1"/>
</dbReference>
<evidence type="ECO:0000256" key="13">
    <source>
        <dbReference type="ARBA" id="ARBA00023125"/>
    </source>
</evidence>
<dbReference type="InterPro" id="IPR006085">
    <property type="entry name" value="XPG_DNA_repair_N"/>
</dbReference>
<evidence type="ECO:0000256" key="8">
    <source>
        <dbReference type="ARBA" id="ARBA00022769"/>
    </source>
</evidence>